<dbReference type="GO" id="GO:0005829">
    <property type="term" value="C:cytosol"/>
    <property type="evidence" value="ECO:0007669"/>
    <property type="project" value="TreeGrafter"/>
</dbReference>
<dbReference type="GO" id="GO:0003677">
    <property type="term" value="F:DNA binding"/>
    <property type="evidence" value="ECO:0007669"/>
    <property type="project" value="UniProtKB-KW"/>
</dbReference>
<dbReference type="InterPro" id="IPR030489">
    <property type="entry name" value="TR_Rrf2-type_CS"/>
</dbReference>
<dbReference type="InterPro" id="IPR036388">
    <property type="entry name" value="WH-like_DNA-bd_sf"/>
</dbReference>
<dbReference type="GO" id="GO:0003700">
    <property type="term" value="F:DNA-binding transcription factor activity"/>
    <property type="evidence" value="ECO:0007669"/>
    <property type="project" value="TreeGrafter"/>
</dbReference>
<evidence type="ECO:0000256" key="1">
    <source>
        <dbReference type="ARBA" id="ARBA00023125"/>
    </source>
</evidence>
<keyword evidence="3" id="KW-1185">Reference proteome</keyword>
<dbReference type="Gene3D" id="1.10.10.10">
    <property type="entry name" value="Winged helix-like DNA-binding domain superfamily/Winged helix DNA-binding domain"/>
    <property type="match status" value="1"/>
</dbReference>
<protein>
    <submittedName>
        <fullName evidence="2">Transcriptional regulator</fullName>
    </submittedName>
</protein>
<dbReference type="EMBL" id="BOQE01000001">
    <property type="protein sequence ID" value="GIM45033.1"/>
    <property type="molecule type" value="Genomic_DNA"/>
</dbReference>
<evidence type="ECO:0000313" key="2">
    <source>
        <dbReference type="EMBL" id="GIM45033.1"/>
    </source>
</evidence>
<reference evidence="2" key="1">
    <citation type="journal article" date="2023" name="Int. J. Syst. Evol. Microbiol.">
        <title>Collibacillus ludicampi gen. nov., sp. nov., a new soil bacterium of the family Alicyclobacillaceae.</title>
        <authorList>
            <person name="Jojima T."/>
            <person name="Ioku Y."/>
            <person name="Fukuta Y."/>
            <person name="Shirasaka N."/>
            <person name="Matsumura Y."/>
            <person name="Mori M."/>
        </authorList>
    </citation>
    <scope>NUCLEOTIDE SEQUENCE</scope>
    <source>
        <strain evidence="2">TP075</strain>
    </source>
</reference>
<dbReference type="InterPro" id="IPR000944">
    <property type="entry name" value="Tscrpt_reg_Rrf2"/>
</dbReference>
<name>A0AAV4LBH8_9BACL</name>
<dbReference type="PANTHER" id="PTHR33221">
    <property type="entry name" value="WINGED HELIX-TURN-HELIX TRANSCRIPTIONAL REGULATOR, RRF2 FAMILY"/>
    <property type="match status" value="1"/>
</dbReference>
<dbReference type="PROSITE" id="PS51197">
    <property type="entry name" value="HTH_RRF2_2"/>
    <property type="match status" value="1"/>
</dbReference>
<organism evidence="2 3">
    <name type="scientific">Collibacillus ludicampi</name>
    <dbReference type="NCBI Taxonomy" id="2771369"/>
    <lineage>
        <taxon>Bacteria</taxon>
        <taxon>Bacillati</taxon>
        <taxon>Bacillota</taxon>
        <taxon>Bacilli</taxon>
        <taxon>Bacillales</taxon>
        <taxon>Alicyclobacillaceae</taxon>
        <taxon>Collibacillus</taxon>
    </lineage>
</organism>
<dbReference type="PROSITE" id="PS01332">
    <property type="entry name" value="HTH_RRF2_1"/>
    <property type="match status" value="1"/>
</dbReference>
<comment type="caution">
    <text evidence="2">The sequence shown here is derived from an EMBL/GenBank/DDBJ whole genome shotgun (WGS) entry which is preliminary data.</text>
</comment>
<dbReference type="SUPFAM" id="SSF46785">
    <property type="entry name" value="Winged helix' DNA-binding domain"/>
    <property type="match status" value="1"/>
</dbReference>
<gene>
    <name evidence="2" type="primary">iscR-2</name>
    <name evidence="2" type="ORF">DNHGIG_05820</name>
</gene>
<dbReference type="NCBIfam" id="TIGR00738">
    <property type="entry name" value="rrf2_super"/>
    <property type="match status" value="1"/>
</dbReference>
<dbReference type="RefSeq" id="WP_282198270.1">
    <property type="nucleotide sequence ID" value="NZ_BOQE01000001.1"/>
</dbReference>
<dbReference type="InterPro" id="IPR036390">
    <property type="entry name" value="WH_DNA-bd_sf"/>
</dbReference>
<sequence>MKLSARGHYGLIAMTYLAQLGNEEPVSIKTIAVAEQIPESFLEQIFHTLRKSGLVTSVRGARGGFRLARPSNQLTAGEVVRALEGPITPVECLDLNAAGDCCCKIGSCSTKIVWERLRDIMVAFLDSITLEDIVERSDKLYGRLEIPAAVQADGHAVLSEQ</sequence>
<dbReference type="Pfam" id="PF02082">
    <property type="entry name" value="Rrf2"/>
    <property type="match status" value="1"/>
</dbReference>
<accession>A0AAV4LBH8</accession>
<proteinExistence type="predicted"/>
<dbReference type="PANTHER" id="PTHR33221:SF5">
    <property type="entry name" value="HTH-TYPE TRANSCRIPTIONAL REGULATOR ISCR"/>
    <property type="match status" value="1"/>
</dbReference>
<dbReference type="Proteomes" id="UP001057291">
    <property type="component" value="Unassembled WGS sequence"/>
</dbReference>
<dbReference type="AlphaFoldDB" id="A0AAV4LBH8"/>
<keyword evidence="1" id="KW-0238">DNA-binding</keyword>
<evidence type="ECO:0000313" key="3">
    <source>
        <dbReference type="Proteomes" id="UP001057291"/>
    </source>
</evidence>